<evidence type="ECO:0000256" key="4">
    <source>
        <dbReference type="RuleBase" id="RU362057"/>
    </source>
</evidence>
<evidence type="ECO:0000313" key="5">
    <source>
        <dbReference type="EMBL" id="RLN33745.1"/>
    </source>
</evidence>
<dbReference type="FunFam" id="3.40.50.2000:FF:000082">
    <property type="entry name" value="Glycosyltransferase"/>
    <property type="match status" value="1"/>
</dbReference>
<dbReference type="Pfam" id="PF00201">
    <property type="entry name" value="UDPGT"/>
    <property type="match status" value="1"/>
</dbReference>
<dbReference type="PROSITE" id="PS00375">
    <property type="entry name" value="UDPGT"/>
    <property type="match status" value="1"/>
</dbReference>
<dbReference type="InterPro" id="IPR035595">
    <property type="entry name" value="UDP_glycos_trans_CS"/>
</dbReference>
<dbReference type="EC" id="2.4.1.-" evidence="4"/>
<dbReference type="OrthoDB" id="5835829at2759"/>
<comment type="caution">
    <text evidence="5">The sequence shown here is derived from an EMBL/GenBank/DDBJ whole genome shotgun (WGS) entry which is preliminary data.</text>
</comment>
<dbReference type="Proteomes" id="UP000275267">
    <property type="component" value="Unassembled WGS sequence"/>
</dbReference>
<keyword evidence="3" id="KW-0328">Glycosyltransferase</keyword>
<protein>
    <recommendedName>
        <fullName evidence="4">Glycosyltransferase</fullName>
        <ecNumber evidence="4">2.4.1.-</ecNumber>
    </recommendedName>
</protein>
<proteinExistence type="inferred from homology"/>
<dbReference type="EMBL" id="PQIB02000002">
    <property type="protein sequence ID" value="RLN33745.1"/>
    <property type="molecule type" value="Genomic_DNA"/>
</dbReference>
<keyword evidence="6" id="KW-1185">Reference proteome</keyword>
<keyword evidence="2 3" id="KW-0808">Transferase</keyword>
<dbReference type="InterPro" id="IPR002213">
    <property type="entry name" value="UDP_glucos_trans"/>
</dbReference>
<dbReference type="FunFam" id="3.40.50.2000:FF:000020">
    <property type="entry name" value="Glycosyltransferase"/>
    <property type="match status" value="1"/>
</dbReference>
<dbReference type="PANTHER" id="PTHR48048:SF92">
    <property type="entry name" value="OS01G0869400 PROTEIN"/>
    <property type="match status" value="1"/>
</dbReference>
<sequence length="482" mass="52100">MKKTIVLYPGLFVSHLVPMMQLADVLLEEGYAVTAALIDLTLDQDASLAAAVDRAAAARPAVAVRRLPRIQDPPAVADYGEALLWYLEVVRRYNDRLREFLCSLPPRSVHAVVVDAPSVGALGVARDLGVPAYTFFAANASAVAVFLQLPWMRAEGQPSFKELGDTPINFHGVPPMPASYLMRETLQEPESELYKQMMKAMRRNAEADGILVNTFASLEPRAVGALRDPQVPPGGGEHRTPPVYCVGPLVAGVGAGGETKEKHECLAWLDTQPERSAVFLCFGSIGAATHSEEQLREVAVGLHRSGHRFLWVVRAPLRGDTQRLFDPRADADLDALLPDGFLESTEGRGLVVKHWAPQVEVLRHRATGAFVTHCGWNSALEGITAGVPMLCWPMYAEQKMNKVVMVEEAGVGVEMAGWEQGLVTAEEVEAKVRLVMESEEGERLRARVAAHGDAAAAACKAGGSSRAAFGQFLSDAANLGRV</sequence>
<evidence type="ECO:0000313" key="6">
    <source>
        <dbReference type="Proteomes" id="UP000275267"/>
    </source>
</evidence>
<comment type="similarity">
    <text evidence="1 3">Belongs to the UDP-glycosyltransferase family.</text>
</comment>
<dbReference type="SUPFAM" id="SSF53756">
    <property type="entry name" value="UDP-Glycosyltransferase/glycogen phosphorylase"/>
    <property type="match status" value="1"/>
</dbReference>
<dbReference type="AlphaFoldDB" id="A0A3L6T639"/>
<organism evidence="5 6">
    <name type="scientific">Panicum miliaceum</name>
    <name type="common">Proso millet</name>
    <name type="synonym">Broomcorn millet</name>
    <dbReference type="NCBI Taxonomy" id="4540"/>
    <lineage>
        <taxon>Eukaryota</taxon>
        <taxon>Viridiplantae</taxon>
        <taxon>Streptophyta</taxon>
        <taxon>Embryophyta</taxon>
        <taxon>Tracheophyta</taxon>
        <taxon>Spermatophyta</taxon>
        <taxon>Magnoliopsida</taxon>
        <taxon>Liliopsida</taxon>
        <taxon>Poales</taxon>
        <taxon>Poaceae</taxon>
        <taxon>PACMAD clade</taxon>
        <taxon>Panicoideae</taxon>
        <taxon>Panicodae</taxon>
        <taxon>Paniceae</taxon>
        <taxon>Panicinae</taxon>
        <taxon>Panicum</taxon>
        <taxon>Panicum sect. Panicum</taxon>
    </lineage>
</organism>
<dbReference type="InterPro" id="IPR050481">
    <property type="entry name" value="UDP-glycosyltransf_plant"/>
</dbReference>
<evidence type="ECO:0000256" key="2">
    <source>
        <dbReference type="ARBA" id="ARBA00022679"/>
    </source>
</evidence>
<dbReference type="Gene3D" id="3.40.50.2000">
    <property type="entry name" value="Glycogen Phosphorylase B"/>
    <property type="match status" value="2"/>
</dbReference>
<name>A0A3L6T639_PANMI</name>
<evidence type="ECO:0000256" key="1">
    <source>
        <dbReference type="ARBA" id="ARBA00009995"/>
    </source>
</evidence>
<dbReference type="PANTHER" id="PTHR48048">
    <property type="entry name" value="GLYCOSYLTRANSFERASE"/>
    <property type="match status" value="1"/>
</dbReference>
<accession>A0A3L6T639</accession>
<reference evidence="6" key="1">
    <citation type="journal article" date="2019" name="Nat. Commun.">
        <title>The genome of broomcorn millet.</title>
        <authorList>
            <person name="Zou C."/>
            <person name="Miki D."/>
            <person name="Li D."/>
            <person name="Tang Q."/>
            <person name="Xiao L."/>
            <person name="Rajput S."/>
            <person name="Deng P."/>
            <person name="Jia W."/>
            <person name="Huang R."/>
            <person name="Zhang M."/>
            <person name="Sun Y."/>
            <person name="Hu J."/>
            <person name="Fu X."/>
            <person name="Schnable P.S."/>
            <person name="Li F."/>
            <person name="Zhang H."/>
            <person name="Feng B."/>
            <person name="Zhu X."/>
            <person name="Liu R."/>
            <person name="Schnable J.C."/>
            <person name="Zhu J.-K."/>
            <person name="Zhang H."/>
        </authorList>
    </citation>
    <scope>NUCLEOTIDE SEQUENCE [LARGE SCALE GENOMIC DNA]</scope>
</reference>
<dbReference type="CDD" id="cd03784">
    <property type="entry name" value="GT1_Gtf-like"/>
    <property type="match status" value="1"/>
</dbReference>
<evidence type="ECO:0000256" key="3">
    <source>
        <dbReference type="RuleBase" id="RU003718"/>
    </source>
</evidence>
<gene>
    <name evidence="5" type="ORF">C2845_PM03G09600</name>
</gene>
<dbReference type="GO" id="GO:0035251">
    <property type="term" value="F:UDP-glucosyltransferase activity"/>
    <property type="evidence" value="ECO:0007669"/>
    <property type="project" value="InterPro"/>
</dbReference>